<evidence type="ECO:0000256" key="7">
    <source>
        <dbReference type="ARBA" id="ARBA00022842"/>
    </source>
</evidence>
<dbReference type="EC" id="5.6.2.2" evidence="5"/>
<dbReference type="GO" id="GO:0005524">
    <property type="term" value="F:ATP binding"/>
    <property type="evidence" value="ECO:0007669"/>
    <property type="project" value="InterPro"/>
</dbReference>
<dbReference type="AlphaFoldDB" id="A0A6J8CVW0"/>
<evidence type="ECO:0000256" key="1">
    <source>
        <dbReference type="ARBA" id="ARBA00000185"/>
    </source>
</evidence>
<dbReference type="EMBL" id="CACVKT020005972">
    <property type="protein sequence ID" value="CAC5399134.1"/>
    <property type="molecule type" value="Genomic_DNA"/>
</dbReference>
<evidence type="ECO:0000256" key="9">
    <source>
        <dbReference type="ARBA" id="ARBA00023125"/>
    </source>
</evidence>
<organism evidence="15 16">
    <name type="scientific">Mytilus coruscus</name>
    <name type="common">Sea mussel</name>
    <dbReference type="NCBI Taxonomy" id="42192"/>
    <lineage>
        <taxon>Eukaryota</taxon>
        <taxon>Metazoa</taxon>
        <taxon>Spiralia</taxon>
        <taxon>Lophotrochozoa</taxon>
        <taxon>Mollusca</taxon>
        <taxon>Bivalvia</taxon>
        <taxon>Autobranchia</taxon>
        <taxon>Pteriomorphia</taxon>
        <taxon>Mytilida</taxon>
        <taxon>Mytiloidea</taxon>
        <taxon>Mytilidae</taxon>
        <taxon>Mytilinae</taxon>
        <taxon>Mytilus</taxon>
    </lineage>
</organism>
<comment type="similarity">
    <text evidence="4 12">Belongs to the TOP6A family.</text>
</comment>
<dbReference type="Proteomes" id="UP000507470">
    <property type="component" value="Unassembled WGS sequence"/>
</dbReference>
<dbReference type="PRINTS" id="PR01550">
    <property type="entry name" value="TOP6AFAMILY"/>
</dbReference>
<dbReference type="PANTHER" id="PTHR10848:SF0">
    <property type="entry name" value="MEIOTIC RECOMBINATION PROTEIN SPO11"/>
    <property type="match status" value="1"/>
</dbReference>
<keyword evidence="11" id="KW-0539">Nucleus</keyword>
<dbReference type="GO" id="GO:0003918">
    <property type="term" value="F:DNA topoisomerase type II (double strand cut, ATP-hydrolyzing) activity"/>
    <property type="evidence" value="ECO:0007669"/>
    <property type="project" value="UniProtKB-UniRule"/>
</dbReference>
<dbReference type="InterPro" id="IPR034136">
    <property type="entry name" value="TOPRIM_Topo6A/Spo11"/>
</dbReference>
<evidence type="ECO:0000259" key="13">
    <source>
        <dbReference type="Pfam" id="PF04406"/>
    </source>
</evidence>
<evidence type="ECO:0000256" key="8">
    <source>
        <dbReference type="ARBA" id="ARBA00023029"/>
    </source>
</evidence>
<dbReference type="GO" id="GO:0003677">
    <property type="term" value="F:DNA binding"/>
    <property type="evidence" value="ECO:0007669"/>
    <property type="project" value="UniProtKB-UniRule"/>
</dbReference>
<keyword evidence="7" id="KW-0460">Magnesium</keyword>
<name>A0A6J8CVW0_MYTCO</name>
<dbReference type="GO" id="GO:0007131">
    <property type="term" value="P:reciprocal meiotic recombination"/>
    <property type="evidence" value="ECO:0007669"/>
    <property type="project" value="TreeGrafter"/>
</dbReference>
<dbReference type="GO" id="GO:0046872">
    <property type="term" value="F:metal ion binding"/>
    <property type="evidence" value="ECO:0007669"/>
    <property type="project" value="UniProtKB-KW"/>
</dbReference>
<dbReference type="PRINTS" id="PR01551">
    <property type="entry name" value="SPO11HOMOLOG"/>
</dbReference>
<dbReference type="Pfam" id="PF04406">
    <property type="entry name" value="TP6A_N"/>
    <property type="match status" value="1"/>
</dbReference>
<keyword evidence="16" id="KW-1185">Reference proteome</keyword>
<evidence type="ECO:0000256" key="11">
    <source>
        <dbReference type="ARBA" id="ARBA00023242"/>
    </source>
</evidence>
<dbReference type="GO" id="GO:0000228">
    <property type="term" value="C:nuclear chromosome"/>
    <property type="evidence" value="ECO:0007669"/>
    <property type="project" value="TreeGrafter"/>
</dbReference>
<keyword evidence="6" id="KW-0479">Metal-binding</keyword>
<accession>A0A6J8CVW0</accession>
<evidence type="ECO:0000313" key="15">
    <source>
        <dbReference type="EMBL" id="CAC5399134.1"/>
    </source>
</evidence>
<dbReference type="GO" id="GO:0042138">
    <property type="term" value="P:meiotic DNA double-strand break formation"/>
    <property type="evidence" value="ECO:0007669"/>
    <property type="project" value="InterPro"/>
</dbReference>
<evidence type="ECO:0000256" key="12">
    <source>
        <dbReference type="PROSITE-ProRule" id="PRU01385"/>
    </source>
</evidence>
<dbReference type="OrthoDB" id="5377392at2759"/>
<keyword evidence="10 12" id="KW-0413">Isomerase</keyword>
<gene>
    <name evidence="15" type="ORF">MCOR_33423</name>
</gene>
<evidence type="ECO:0000313" key="16">
    <source>
        <dbReference type="Proteomes" id="UP000507470"/>
    </source>
</evidence>
<comment type="cofactor">
    <cofactor evidence="2">
        <name>Mg(2+)</name>
        <dbReference type="ChEBI" id="CHEBI:18420"/>
    </cofactor>
</comment>
<dbReference type="CDD" id="cd00223">
    <property type="entry name" value="TOPRIM_TopoIIB_SPO"/>
    <property type="match status" value="1"/>
</dbReference>
<evidence type="ECO:0000256" key="2">
    <source>
        <dbReference type="ARBA" id="ARBA00001946"/>
    </source>
</evidence>
<dbReference type="Gene3D" id="1.10.10.10">
    <property type="entry name" value="Winged helix-like DNA-binding domain superfamily/Winged helix DNA-binding domain"/>
    <property type="match status" value="1"/>
</dbReference>
<feature type="active site" description="O-(5'-phospho-DNA)-tyrosine intermediate" evidence="12">
    <location>
        <position position="150"/>
    </location>
</feature>
<evidence type="ECO:0000256" key="4">
    <source>
        <dbReference type="ARBA" id="ARBA00006559"/>
    </source>
</evidence>
<keyword evidence="8 12" id="KW-0799">Topoisomerase</keyword>
<reference evidence="15 16" key="1">
    <citation type="submission" date="2020-06" db="EMBL/GenBank/DDBJ databases">
        <authorList>
            <person name="Li R."/>
            <person name="Bekaert M."/>
        </authorList>
    </citation>
    <scope>NUCLEOTIDE SEQUENCE [LARGE SCALE GENOMIC DNA]</scope>
    <source>
        <strain evidence="16">wild</strain>
    </source>
</reference>
<comment type="subcellular location">
    <subcellularLocation>
        <location evidence="3">Nucleus</location>
    </subcellularLocation>
</comment>
<comment type="catalytic activity">
    <reaction evidence="1 12">
        <text>ATP-dependent breakage, passage and rejoining of double-stranded DNA.</text>
        <dbReference type="EC" id="5.6.2.2"/>
    </reaction>
</comment>
<dbReference type="InterPro" id="IPR013048">
    <property type="entry name" value="Meiotic_Spo11"/>
</dbReference>
<dbReference type="InterPro" id="IPR002815">
    <property type="entry name" value="Spo11/TopoVI_A"/>
</dbReference>
<evidence type="ECO:0000256" key="3">
    <source>
        <dbReference type="ARBA" id="ARBA00004123"/>
    </source>
</evidence>
<feature type="domain" description="Topoisomerase 6 subunit A/Spo11 TOPRIM" evidence="14">
    <location>
        <begin position="219"/>
        <end position="389"/>
    </location>
</feature>
<dbReference type="InterPro" id="IPR036078">
    <property type="entry name" value="Spo11/TopoVI_A_sf"/>
</dbReference>
<keyword evidence="9 12" id="KW-0238">DNA-binding</keyword>
<dbReference type="GO" id="GO:0000706">
    <property type="term" value="P:meiotic DNA double-strand break processing"/>
    <property type="evidence" value="ECO:0007669"/>
    <property type="project" value="TreeGrafter"/>
</dbReference>
<evidence type="ECO:0000259" key="14">
    <source>
        <dbReference type="Pfam" id="PF21180"/>
    </source>
</evidence>
<proteinExistence type="inferred from homology"/>
<dbReference type="PROSITE" id="PS52041">
    <property type="entry name" value="TOPO_IIB"/>
    <property type="match status" value="1"/>
</dbReference>
<dbReference type="InterPro" id="IPR013049">
    <property type="entry name" value="Spo11/TopoVI_A_N"/>
</dbReference>
<dbReference type="PANTHER" id="PTHR10848">
    <property type="entry name" value="MEIOTIC RECOMBINATION PROTEIN SPO11"/>
    <property type="match status" value="1"/>
</dbReference>
<evidence type="ECO:0000256" key="6">
    <source>
        <dbReference type="ARBA" id="ARBA00022723"/>
    </source>
</evidence>
<dbReference type="Pfam" id="PF21180">
    <property type="entry name" value="TOP6A-Spo11_Toprim"/>
    <property type="match status" value="1"/>
</dbReference>
<evidence type="ECO:0000256" key="10">
    <source>
        <dbReference type="ARBA" id="ARBA00023235"/>
    </source>
</evidence>
<dbReference type="SUPFAM" id="SSF56726">
    <property type="entry name" value="DNA topoisomerase IV, alpha subunit"/>
    <property type="match status" value="1"/>
</dbReference>
<dbReference type="Gene3D" id="3.40.1360.10">
    <property type="match status" value="1"/>
</dbReference>
<dbReference type="InterPro" id="IPR036388">
    <property type="entry name" value="WH-like_DNA-bd_sf"/>
</dbReference>
<feature type="domain" description="Spo11/DNA topoisomerase VI subunit A N-terminal" evidence="13">
    <location>
        <begin position="121"/>
        <end position="182"/>
    </location>
</feature>
<sequence>MSNMYVYSELLGLNEVADEMDPIVRPEFWSCLDKLYHSFPKENSNPTNIPKRILCKSDVLLKIQTIMNDVMGQMSSGESPTMKHINRSTWENISFKENIGLQMVNDPKMTTVRYESPQSTKKFALMMKVMSIMYTLVQTDKYCTKRDLFYQDPTFFGNQLAVDEAVDNISCMLQIPRWHLHVLGTSKGLLAGDLSFQDADGNFTSCNSTKNGVMVPSHVMGIEKDATFQKLLDDGFHLKFKQCILVTAKGFPDMNTRLLLKLLWDKFHIPMLALVDADPHGIEIMLIYKYGSKALAFESEYLAVPSVRWLGILPTDIKRFGIDVDSCISLTSRDKNKISDLLSRPFLSSFPGLEKEIKLMLELKVKAEIQVLDSLSPMFLSSVYLPGKLQYGGWI</sequence>
<protein>
    <recommendedName>
        <fullName evidence="5">DNA topoisomerase (ATP-hydrolyzing)</fullName>
        <ecNumber evidence="5">5.6.2.2</ecNumber>
    </recommendedName>
</protein>
<evidence type="ECO:0000256" key="5">
    <source>
        <dbReference type="ARBA" id="ARBA00012895"/>
    </source>
</evidence>